<dbReference type="GO" id="GO:0016226">
    <property type="term" value="P:iron-sulfur cluster assembly"/>
    <property type="evidence" value="ECO:0007669"/>
    <property type="project" value="InterPro"/>
</dbReference>
<gene>
    <name evidence="1" type="primary">nifU</name>
    <name evidence="1" type="ORF">NCTC10327_01184</name>
</gene>
<dbReference type="Proteomes" id="UP000269974">
    <property type="component" value="Unassembled WGS sequence"/>
</dbReference>
<dbReference type="SUPFAM" id="SSF82649">
    <property type="entry name" value="SufE/NifU"/>
    <property type="match status" value="1"/>
</dbReference>
<dbReference type="RefSeq" id="WP_065415265.1">
    <property type="nucleotide sequence ID" value="NZ_MASX01000035.1"/>
</dbReference>
<dbReference type="OrthoDB" id="9804157at2"/>
<evidence type="ECO:0000313" key="2">
    <source>
        <dbReference type="Proteomes" id="UP000269974"/>
    </source>
</evidence>
<accession>A0A1B9BB41</accession>
<dbReference type="NCBIfam" id="TIGR01994">
    <property type="entry name" value="SUF_scaf_2"/>
    <property type="match status" value="1"/>
</dbReference>
<evidence type="ECO:0000313" key="1">
    <source>
        <dbReference type="EMBL" id="VDG76546.1"/>
    </source>
</evidence>
<dbReference type="EMBL" id="UYIO01000001">
    <property type="protein sequence ID" value="VDG76546.1"/>
    <property type="molecule type" value="Genomic_DNA"/>
</dbReference>
<dbReference type="GO" id="GO:0051536">
    <property type="term" value="F:iron-sulfur cluster binding"/>
    <property type="evidence" value="ECO:0007669"/>
    <property type="project" value="InterPro"/>
</dbReference>
<reference evidence="1 2" key="1">
    <citation type="submission" date="2018-11" db="EMBL/GenBank/DDBJ databases">
        <authorList>
            <consortium name="Pathogen Informatics"/>
        </authorList>
    </citation>
    <scope>NUCLEOTIDE SEQUENCE [LARGE SCALE GENOMIC DNA]</scope>
    <source>
        <strain evidence="1 2">NCTC10327</strain>
    </source>
</reference>
<comment type="caution">
    <text evidence="1">The sequence shown here is derived from an EMBL/GenBank/DDBJ whole genome shotgun (WGS) entry which is preliminary data.</text>
</comment>
<organism evidence="1 2">
    <name type="scientific">Actinobaculum suis</name>
    <dbReference type="NCBI Taxonomy" id="1657"/>
    <lineage>
        <taxon>Bacteria</taxon>
        <taxon>Bacillati</taxon>
        <taxon>Actinomycetota</taxon>
        <taxon>Actinomycetes</taxon>
        <taxon>Actinomycetales</taxon>
        <taxon>Actinomycetaceae</taxon>
        <taxon>Actinobaculum</taxon>
    </lineage>
</organism>
<proteinExistence type="predicted"/>
<dbReference type="Gene3D" id="3.90.1010.10">
    <property type="match status" value="1"/>
</dbReference>
<protein>
    <submittedName>
        <fullName evidence="1">NifU family SUF system FeS assembly protein</fullName>
    </submittedName>
</protein>
<dbReference type="CDD" id="cd06664">
    <property type="entry name" value="IscU_like"/>
    <property type="match status" value="1"/>
</dbReference>
<dbReference type="InterPro" id="IPR002871">
    <property type="entry name" value="NIF_FeS_clus_asmbl_NifU_N"/>
</dbReference>
<dbReference type="Pfam" id="PF01592">
    <property type="entry name" value="NifU_N"/>
    <property type="match status" value="1"/>
</dbReference>
<dbReference type="PANTHER" id="PTHR10093">
    <property type="entry name" value="IRON-SULFUR CLUSTER ASSEMBLY ENZYME NIFU HOMOLOG"/>
    <property type="match status" value="1"/>
</dbReference>
<name>A0A1B9BB41_9ACTO</name>
<dbReference type="AlphaFoldDB" id="A0A1B9BB41"/>
<sequence length="172" mass="18800">MGDLDELYQQIILDAARERHGEGELEAPEGESYQVNTLCGDKVNMQVKLSDDGETISDLAWQGDGCSISQASISIMNDLIAGQKVDRLAELYGLFRKMMDGRGKELPEEEADELEDATAFVGVAKFPMRIKCALLGWMAAREATEEALAAREATEESLAARAHHAEAPAQQN</sequence>
<dbReference type="GO" id="GO:0005506">
    <property type="term" value="F:iron ion binding"/>
    <property type="evidence" value="ECO:0007669"/>
    <property type="project" value="InterPro"/>
</dbReference>